<feature type="region of interest" description="N-terminal hotdog fold" evidence="14">
    <location>
        <begin position="1"/>
        <end position="119"/>
    </location>
</feature>
<dbReference type="Proteomes" id="UP000764837">
    <property type="component" value="Unassembled WGS sequence"/>
</dbReference>
<dbReference type="Pfam" id="PF01212">
    <property type="entry name" value="Beta_elim_lyase"/>
    <property type="match status" value="1"/>
</dbReference>
<feature type="active site" description="Proton acceptor; for dehydratase activity" evidence="14">
    <location>
        <position position="22"/>
    </location>
</feature>
<feature type="region of interest" description="C-terminal hotdog fold" evidence="14">
    <location>
        <begin position="2743"/>
        <end position="2872"/>
    </location>
</feature>
<dbReference type="SMART" id="SM00826">
    <property type="entry name" value="PKS_DH"/>
    <property type="match status" value="2"/>
</dbReference>
<dbReference type="InterPro" id="IPR024320">
    <property type="entry name" value="LPG_synthase_C"/>
</dbReference>
<proteinExistence type="predicted"/>
<dbReference type="InterPro" id="IPR020807">
    <property type="entry name" value="PKS_DH"/>
</dbReference>
<dbReference type="Gene3D" id="3.90.226.10">
    <property type="entry name" value="2-enoyl-CoA Hydratase, Chain A, domain 1"/>
    <property type="match status" value="1"/>
</dbReference>
<feature type="compositionally biased region" description="Low complexity" evidence="15">
    <location>
        <begin position="4481"/>
        <end position="4492"/>
    </location>
</feature>
<accession>A0ABS2M152</accession>
<dbReference type="InterPro" id="IPR020806">
    <property type="entry name" value="PKS_PP-bd"/>
</dbReference>
<dbReference type="InterPro" id="IPR016181">
    <property type="entry name" value="Acyl_CoA_acyltransferase"/>
</dbReference>
<comment type="catalytic activity">
    <reaction evidence="13">
        <text>a (3S)-3-hydroxyacyl-CoA + NAD(+) = a 3-oxoacyl-CoA + NADH + H(+)</text>
        <dbReference type="Rhea" id="RHEA:22432"/>
        <dbReference type="ChEBI" id="CHEBI:15378"/>
        <dbReference type="ChEBI" id="CHEBI:57318"/>
        <dbReference type="ChEBI" id="CHEBI:57540"/>
        <dbReference type="ChEBI" id="CHEBI:57945"/>
        <dbReference type="ChEBI" id="CHEBI:90726"/>
        <dbReference type="EC" id="1.1.1.35"/>
    </reaction>
</comment>
<sequence>MPVPAVSSRLTVSHTDFVMRNHRVHDVSVLPGVALLDVLYRALAGRGVAPESVVVRDVLFTEPIATDDGYDREVHVHVDPSDADEGRVTITSRRSRDGQPVGSWRPNMTARVHLEHAEDDRVDTTALLAGQQHVRDVDDLYVQARSEDIVHGAPMQAFGAMYLDGERLVADLSVHASTREHADLFHLHPALLDASTLVAFARTPVLDAPFIPISIEMVRIPRPGGRRCLVHVPQRESHAPSGDVMHNSYRIHDPDGGLVAEFTKLTCKRIRQPGLITNLVGGTPSPRTSTPAPRSDAEATSALDAIADAYVEHLRVLVGRRLDRPTTEVSVTHGFYDQGLDSVSMLAVSDELQAIVNGGTYPTLLFEFGTITELAQHLAAAYGPPVRPAPPAPVASAVPSTPTVAAPATTLVARRVWRAAPMSSPSASPPLLILATDSAHAHELLGALPAGDRGVEVVHAGPDGRYLSAAALDEHLTALRGDDTGTVAVCVLDHHTRPETDAARAHDLLRSVAAALLGTRPTRPIPLHYLAYGGPGAQARQAVAALARTIAAETPVLVCRTVLLDAEEDIATLAGIVNAETGHTDHTEVRHTGGFRETPALEHLTADRPSRLRRAPVCLVTGGGGRLARLLTAHLIERYDARVVLVGRSDPDEDLTAAIAAWRSSGGQVQYTRADVTDAEELAAAVELARIVYGRLHAVFHLAGVIDDVVHFRKQPAQCAPVLAPKVDGVRAIEQALADEPAELLVFFSSLSSVIANPGQSDYAFANAYLDHRAAADPLSRLSISWPHWVDGGMGAVRAADHHDADLVSLTTDAGLAALDLALRSSAAHVVVAHGAPSAIERVLHGNARPHDTYGVDAPGAVATGGTPSTPPERTQTPSEPSRGHGEPVAVIGMSGRYPAAADLREFWRNLAEERDCVTEVPTARWDHTPLFNPDRGAPGRTYSRWGGFLDHIDQFSPAFFGISRREAEYMDPQERLFLTESWRALEDAGYPPETLTASRVGVFAGVMWNHYQLLRDEHGVAPTALHSAIANRVSYCFGLTGPSLAVDTACSSSLVAVHLAVESIRRGESDVALAGGVNLAPHPQKYLQLAADRFLSDDGRCRAFGSGGTGYVPGEGVGVVVLKPLARAVADGDAIAGVIIGSAVNHNGRTSGFTVPAPGAQAALIRAALADAGVPPASVTYLEAHGTGTSVGDPIEIAGLHKAFTGVGAPPVTRAVGSVKSNIGHLEAAAGVAGLSKVLLQIRHRQLVASLHATPANEHIDFASTGITVQTRTAPWQSPDGVLRAGVSAFGAGGTNAHVIVQSPPHRPRHLSRTGQPELILLSAPDEATLKLLATRLRTALTDQQAACVADLDVVRAEIASLLGLAPEDVDPNATLADLGLDPAALTTLGRLTGTDAPLDVDLTIGEFPATAPSGPTLADIAHTLSAGRRAMRARAAVVVTSVPELLDRLRELAELSGTDRWMRGLAPEEAPSDPEIAELLAAGDLREVASRWVRGARLTWPSHPRGGRRISLPATPLPEERCWLGAWAADRRDKDAPPRTTHPEGPVDLTVTETGIALVTMRDEANRNMFSDALLAGLEESFTELARRDDVRVVVLTGGPPVFCMGGEPGALAELAAKNSTFTDASFVYEGLITCPLPVIAAVGGHAAGGGLAFPLYADLVVLSRSATYAANFLKYGFTPGMGATHILAHRFGRALATEMLLTGRAYAGDELERRGAQVRFADAADVLPSALNLAHAIAAMPGRALRELKAELARPTLDSLPSVIEVELAMHDRVLGEDAVQLVRDRLGSAVTPAHPDHRPAQAPHADLLGADTYRPAVAQPLPAAPVVPAAPAMVDLAPLRPPTATSPVLTPAPPAAHPSVRRDEVLDVVVRTLADQLYLDRSELDASRTFSDMGLDSIGAVDVVLHINRAFGTDIESVAVYDHPTIERLTEHVLTTVAARQSLVQSVRAEPRPSAPGGGAPAAAAPTLAAPHAAQGSTIGLAPVTVTDAPVRTPPEHKSGTETRTEAGRSRTDTSDARPGPTSSAPEQPPAGGQMDIAVIGMSGQWPGAGNLDEFWANLSSGHSAIAEVGPARWDVDAVFDTDPTAEGRTYSRWAAMLDEVDSFDHRFFNMSPLEAAQTDPQQRLFLTEAWRALEAAGYAGDAVERSRCGVFVGCAPGDYADQLRASGKADTASAFLGGSSSILAARIAYQLDLRGPAVAVDTACSSSLVAVHLAAQSLRTGETDVAVAGGVALMLTPSLQVRSSQVGMLSPTGTSAPFDASADGIVLGEGVGVVVLKRLTDAVRDGDQVLGVIKASGVNGDGRTNGITAPSADSQAALLRRVHADAGVNPEDITYVEAHGTGTPLGDPIEFAALRRVLGAGGAGDQAWCALGSVKGNIGHTTMAAGVAGLIKVLLQLRHGEIAPTANYAEANPKIDFSGSPLFPVPAGRPWPVGRSGTRIATVSSFGFSGTNCHLVVGQAPPPRPRSPQTARAEAVVLSARTDAERSALVRDVAAALTPELALEDVAFTLARGRRHLRARAAVVAHDIADLRAKLTALARGDRPQGCFVATSPVAALGVGTLIAVTDAEQAARAFVEGRSMDWSGWFAAATTRRIPLPTYPFSPARHRPPTPAAPTTAAPQPAPDGAVQLDPRHPLVADHVIAGRPLLPGAATVALVADALARLREPRYPVRLTALRWRRPFPVDRECRLPVSLTPSAGGWTFTLGDPDTPHATGTVARPTQAAPVTLDIAALRRDCPDRVDVDALYQDFDRADMRYGATFRLLRGLCVGRDSALVDLHPPAAEAVTTVVDAAFQATAVLVGDTAGPVLPVATSAIHLHHDPSLARHAVVRRRGHLRFDIDLTDANGLIVATVVGLTLFPIDPLEGKVFVPAWRPAGSAPEASPATGDVVVFCRPAGRPLAEDLLTAQPAANAVLLPFAAVPPPGWEALVATVERIHLIAEDDSDQRPGHDHGAGFLLGIVRSLLCHGRGEDRIHLTVVTDAAVGASPDERVRPHAAALIGLTRTIAAEQPAWRVTCLDVGADTSTVDAAAIAAEDGSHRLVALRDGRRLVRSFVPTTPAKARPPYRPGVYLVVGGACGIGHVVSRHLARSVGATLVWLGRREAGAAIRRAQADVGDLGGHAVYVRGDVADPASVAAALAEADRHGELVGVFHSAGVLRDRRLGNLTDADLQAALAPKVAGSVTLAAGLAGRRLQHLVFFSSAASFIDADGQANYAAASTFQDAYATSLRRSGLPATVINWGYWGSTGAVSDDRHRSLLAADGIRSLDSSLAMEALDRILAAGIPQALVIDATPAGLAHFGIGGAPAAAPAAPARPMPTAVPTTAAADPVDRRARVTPADALCYVRGVFAEVLGHDLDDLDEHSTFEEFGVDSIIGTRLLDHLTGHLGPLPSTLLFEETTLARLAARLLADHPEAMVTRLAPSIPDHPVSTGRSAGTSDGPSHAAIPRAAAPDEPIAVIAVDGRYPGAPDLTTFWANLAAGRRGISEVPAERWDWRQTTDPQRGLREYQRWGGFLDDVAGFDAALFGVLPKDAVDIDPQERLFLQTCWTVLENAGYLGERHEPSTGVFAGAMYGGYGELGAMAWVRGSANGAHSAYWSIANRVSYTLDLSGPSLAVDTACSSSLTAVHLACESIRRGECRMALAGGVNLIAHPLHHIALGSRNMLAADGQLKVFDDRADGYVPGEGVGAVLLKGLADAIADGDTIWAVVRGSAVNAGGKTSGYTVPNPHAQGAVVAAALRRAGVRPRDIGYIEAHGSGTELGDPIEIAGLSRAFSLLGDAPEGCAVGSVKANIGHLEGAAGIAGLTKVLLQLRHRTLVQTASLHTPNPKIDFGGIAPVRATGPWPARPSGAPRTACVSSFGAGGANTHLVVEEYVAAPTTWSPSHDEHLVVLSAPDASRLVELAGLLAEQQQSDPAPLAALACTSQTRRRAFRERLAVICADVPALVTALRAYVAGEAAPGLVRTGDATAGDLADALTARDLSTLAALWVAGTTVPWSVLWSTPTPPTPLPNTPLRPVAYWIDEHDTAPRPTTRVEYERRELSPGPLGDATFPIDSVLIVGAVDCAVRAQLRDRMLGSGVQVTVAEPETAARIAAELVAAGRAPAAVTYIGRDHVDGLADPTSTFHHVLETVVVLLTANHRPRVVCARVSDHPEQQPHLTAMTGMLRTLTAETGCAGICVASDDPAAAAGQILGELRHGTDDDVEHRAGRRLVGAMRTYRPVPARPGWVRPDGAYLVTGGAGALGLHIAALLAARGATEIILLGRSALTADQADRISALRRPGVTVRHLRCDVADPAALAQALADARRHRPLRGIVHCAGVIRDARLVDKTPAQIAEVLAPKLTGTLALDQATAEDPLDFFVLFSSVAATVGNPGQVDYSYANAFLDAFASTRTTWVAAGRRRGHTLSIGWPLWADGGMGVPAAVLDRLRSRFGMVPMTSDTATAVLETLLAGRDPAVVVVEKLVDPEPSTPLGGPPAAAAPPRAVPFDASRDTHQPDALEPLRDLAASFLLVDAKDVDIDTELMDLGFDSISMSQLTEQINRIYDLEILPTVLFEHPTLAALAGYLHTERRATPAADAAPTTSTASESVRDIAVVGMAGIMPKSPDLDTFWRHLAAGHDLVRHVPEDREALLADPRTRHLVGGFLDQVGEFDATLFGISPKEAALMDPQQRLFLHCVWSAIANAGHATASLAGTLTGLFVGVSTHDYEDLMTLDGIPVRAHMATGLSHAVLANRVSHLLDLRGPSEAVDTACSSSLVALHRAVRALRSGECDTAIVGGVSVLLTPGLFTAFTEAGMLSPHGRCATFDKAADGYVRGEGAGAVVLKSLARALADGDHVHAVIRGSAVNHGGRAASLTAPNPRAQAEVLTAAHRDAGLDPDDISYLEAHGTGTRLGDPVEIEGIKKAFPVRRAGQQLAVGSVKTNIGHLEAAAGIAGLLKALLALRHRHLPPHLHLSELNPHIRLAGTSLTITDQLTAWQAPVLRAGISSFGFGGTNAHVVVEQPPTLPAPAADGPLAFPLSAPDPARLADYASRLAEHISTEPVDLASVAYTLQTGRDGHPSRLVVHTADRADLVAALRAAARRVDHPAVTTLDSPQRQGLVAQLVHSFLTGHDVAWDRQWAVRPRRAPLPTFALARTTYWYTDAAAGVVAPSAVTRGAAAPPASPRPSLDNGHRAAAITAIALEPAPASTSLRGRNGTGSAGPHPNGILPVEEHGTRGGGGQDVSERIRRTIRSELVDLLGLDPSTLTDDGSLRALGLDSIFTLDLTHRLTDALGPVLDAAQVYDHDSVDLLTGMLTESLGNAPVAPVTETAVGDNHVAGQDGDTVIDKRDLAADPALAATVASLDASYGVESGLAGRDIAPVLFVPADHSGYVEFAWSERAALVWGYTGPEEARIPVVDRFAQYMTSRARRVNVLSPVRLTELAGQPCTATPFGVVQHLTDLTSFTIEGGRMRRLRGNISKFTRQGAVDVTEYRPGTHPATDAAIVGLVDEWTAGKKHVNRYVSRVRSDLARGALPDAHRLFLTRLNGDLMAAVVVTRMASEFGYLLDVEFYRRKMPLGGLEFTIVHIIDTVRAEGATIFSFGATFGVQVGQSDNASPAAVRALSRLSEAGVSGAGNYQFKSKFRPIEMPIYLCQPVARPSSVEEVLLMIASPEQRAAGRPASTDGVTGDDDRNPDRRHDTALKDRPSSAAQADSPLAAADWNVLRLSPDVIGVDLITDSWAERQDPWIATRQRKLLDSLDIQPDRMEVPWLPFPTVLPTASGRAAERLLCRAWAGRRGVVLHNGVFPTWLVALAESRFSPVALVHPPAPEVDFAGDLPLAVLDAALVEHAEQIAFVVVEPGANACGGEPMSLANLRSVAQRLHARGVPLVLDATRLLDNVAAIVEREAGQVGRDPWAVLREMASLADALTLSLSKDFGLASGGLIATRDPALGERIRADQALHGADIGRLDRALARTALRGADVVWDGVLRRCEAVRALRGPLTEAGLPVVGTDGAHCVLLDVAAMPRFAELTESVASFLAWLYDTTGVRGGPHLSGGGAHPSRDRCVRLAVPVGMDAVTARRVGRQIATAASGTVSAPNLTRESPPGVVAQDARYRPVAASLPTWFGRQLTELGQSLRRPGYTPGDDNLGVLREICPAVACHLLEVAEGTVEVFEVGSGPTLVLMHPFNVGAGMFAPQLAGLADRFRVIVIHQPGVGRTRVPSALTLDGVAELQRAVLAERGITEPVHVGGASVGSIFAEYYTLRYPEQVLSLSLLGGSYKFANRKGRIDKLAEVLAEDFGAINDGGGRIDPATAAELTALLLRCESMDPKTGLKYLSLFTEQDLSGRLPDISVPTLVVQGRHDSVVGVKTGHFMHGAIPDARYVELPNSGHFVCFTDAERVNEELTGFLIGATTPVGSAQGRP</sequence>
<dbReference type="InterPro" id="IPR042104">
    <property type="entry name" value="PKS_dehydratase_sf"/>
</dbReference>
<evidence type="ECO:0000256" key="5">
    <source>
        <dbReference type="ARBA" id="ARBA00022450"/>
    </source>
</evidence>
<dbReference type="CDD" id="cd00833">
    <property type="entry name" value="PKS"/>
    <property type="match status" value="4"/>
</dbReference>
<dbReference type="Pfam" id="PF08659">
    <property type="entry name" value="KR"/>
    <property type="match status" value="3"/>
</dbReference>
<dbReference type="SMART" id="SM00823">
    <property type="entry name" value="PKS_PP"/>
    <property type="match status" value="6"/>
</dbReference>
<dbReference type="InterPro" id="IPR036736">
    <property type="entry name" value="ACP-like_sf"/>
</dbReference>
<dbReference type="PROSITE" id="PS50075">
    <property type="entry name" value="CARRIER"/>
    <property type="match status" value="4"/>
</dbReference>
<dbReference type="Gene3D" id="3.90.1150.10">
    <property type="entry name" value="Aspartate Aminotransferase, domain 1"/>
    <property type="match status" value="1"/>
</dbReference>
<dbReference type="InterPro" id="IPR006162">
    <property type="entry name" value="Ppantetheine_attach_site"/>
</dbReference>
<organism evidence="19 20">
    <name type="scientific">Micromonospora luteifusca</name>
    <dbReference type="NCBI Taxonomy" id="709860"/>
    <lineage>
        <taxon>Bacteria</taxon>
        <taxon>Bacillati</taxon>
        <taxon>Actinomycetota</taxon>
        <taxon>Actinomycetes</taxon>
        <taxon>Micromonosporales</taxon>
        <taxon>Micromonosporaceae</taxon>
        <taxon>Micromonospora</taxon>
    </lineage>
</organism>
<feature type="domain" description="PKS/mFAS DH" evidence="18">
    <location>
        <begin position="2612"/>
        <end position="2872"/>
    </location>
</feature>
<dbReference type="InterPro" id="IPR001753">
    <property type="entry name" value="Enoyl-CoA_hydra/iso"/>
</dbReference>
<dbReference type="SUPFAM" id="SSF53901">
    <property type="entry name" value="Thiolase-like"/>
    <property type="match status" value="4"/>
</dbReference>
<comment type="subcellular location">
    <subcellularLocation>
        <location evidence="3">Cytoplasm</location>
    </subcellularLocation>
    <subcellularLocation>
        <location evidence="2">Membrane</location>
        <topology evidence="2">Multi-pass membrane protein</topology>
    </subcellularLocation>
</comment>
<dbReference type="Pfam" id="PF16197">
    <property type="entry name" value="KAsynt_C_assoc"/>
    <property type="match status" value="2"/>
</dbReference>
<dbReference type="SMART" id="SM00822">
    <property type="entry name" value="PKS_KR"/>
    <property type="match status" value="3"/>
</dbReference>
<dbReference type="Pfam" id="PF09924">
    <property type="entry name" value="LPG_synthase_C"/>
    <property type="match status" value="1"/>
</dbReference>
<keyword evidence="20" id="KW-1185">Reference proteome</keyword>
<dbReference type="SUPFAM" id="SSF53383">
    <property type="entry name" value="PLP-dependent transferases"/>
    <property type="match status" value="1"/>
</dbReference>
<comment type="pathway">
    <text evidence="4">Antibiotic biosynthesis.</text>
</comment>
<dbReference type="Pfam" id="PF00109">
    <property type="entry name" value="ketoacyl-synt"/>
    <property type="match status" value="4"/>
</dbReference>
<dbReference type="InterPro" id="IPR015421">
    <property type="entry name" value="PyrdxlP-dep_Trfase_major"/>
</dbReference>
<feature type="active site" description="Proton donor; for dehydratase activity" evidence="14">
    <location>
        <position position="193"/>
    </location>
</feature>
<dbReference type="PROSITE" id="PS00606">
    <property type="entry name" value="KS3_1"/>
    <property type="match status" value="4"/>
</dbReference>
<dbReference type="InterPro" id="IPR036291">
    <property type="entry name" value="NAD(P)-bd_dom_sf"/>
</dbReference>
<feature type="active site" description="Proton donor; for dehydratase activity" evidence="14">
    <location>
        <position position="2796"/>
    </location>
</feature>
<dbReference type="InterPro" id="IPR001597">
    <property type="entry name" value="ArAA_b-elim_lyase/Thr_aldolase"/>
</dbReference>
<reference evidence="19 20" key="1">
    <citation type="submission" date="2021-01" db="EMBL/GenBank/DDBJ databases">
        <title>Sequencing the genomes of 1000 actinobacteria strains.</title>
        <authorList>
            <person name="Klenk H.-P."/>
        </authorList>
    </citation>
    <scope>NUCLEOTIDE SEQUENCE [LARGE SCALE GENOMIC DNA]</scope>
    <source>
        <strain evidence="19 20">DSM 100204</strain>
    </source>
</reference>
<dbReference type="InterPro" id="IPR029058">
    <property type="entry name" value="AB_hydrolase_fold"/>
</dbReference>
<dbReference type="Pfam" id="PF02801">
    <property type="entry name" value="Ketoacyl-synt_C"/>
    <property type="match status" value="4"/>
</dbReference>
<keyword evidence="12" id="KW-1133">Transmembrane helix</keyword>
<comment type="cofactor">
    <cofactor evidence="1">
        <name>pyridoxal 5'-phosphate</name>
        <dbReference type="ChEBI" id="CHEBI:597326"/>
    </cofactor>
</comment>
<name>A0ABS2M152_9ACTN</name>
<dbReference type="SMART" id="SM01294">
    <property type="entry name" value="PKS_PP_betabranch"/>
    <property type="match status" value="4"/>
</dbReference>
<evidence type="ECO:0000313" key="20">
    <source>
        <dbReference type="Proteomes" id="UP000764837"/>
    </source>
</evidence>
<keyword evidence="5" id="KW-0596">Phosphopantetheine</keyword>
<dbReference type="Gene3D" id="1.10.1240.100">
    <property type="match status" value="3"/>
</dbReference>
<feature type="domain" description="Carrier" evidence="16">
    <location>
        <begin position="5229"/>
        <end position="5306"/>
    </location>
</feature>
<evidence type="ECO:0000256" key="10">
    <source>
        <dbReference type="ARBA" id="ARBA00022737"/>
    </source>
</evidence>
<evidence type="ECO:0000256" key="14">
    <source>
        <dbReference type="PROSITE-ProRule" id="PRU01363"/>
    </source>
</evidence>
<dbReference type="Gene3D" id="1.10.1200.10">
    <property type="entry name" value="ACP-like"/>
    <property type="match status" value="5"/>
</dbReference>
<dbReference type="Pfam" id="PF00550">
    <property type="entry name" value="PP-binding"/>
    <property type="match status" value="6"/>
</dbReference>
<dbReference type="SUPFAM" id="SSF53474">
    <property type="entry name" value="alpha/beta-Hydrolases"/>
    <property type="match status" value="1"/>
</dbReference>
<dbReference type="PROSITE" id="PS52004">
    <property type="entry name" value="KS3_2"/>
    <property type="match status" value="4"/>
</dbReference>
<feature type="domain" description="Carrier" evidence="16">
    <location>
        <begin position="4502"/>
        <end position="4576"/>
    </location>
</feature>
<dbReference type="InterPro" id="IPR018201">
    <property type="entry name" value="Ketoacyl_synth_AS"/>
</dbReference>
<keyword evidence="12" id="KW-0472">Membrane</keyword>
<dbReference type="InterPro" id="IPR057326">
    <property type="entry name" value="KR_dom"/>
</dbReference>
<comment type="caution">
    <text evidence="19">The sequence shown here is derived from an EMBL/GenBank/DDBJ whole genome shotgun (WGS) entry which is preliminary data.</text>
</comment>
<evidence type="ECO:0000256" key="13">
    <source>
        <dbReference type="ARBA" id="ARBA00049556"/>
    </source>
</evidence>
<keyword evidence="7" id="KW-0597">Phosphoprotein</keyword>
<feature type="region of interest" description="Disordered" evidence="15">
    <location>
        <begin position="5193"/>
        <end position="5229"/>
    </location>
</feature>
<dbReference type="InterPro" id="IPR049552">
    <property type="entry name" value="PKS_DH_N"/>
</dbReference>
<dbReference type="SUPFAM" id="SSF52096">
    <property type="entry name" value="ClpP/crotonase"/>
    <property type="match status" value="1"/>
</dbReference>
<feature type="region of interest" description="Disordered" evidence="15">
    <location>
        <begin position="4474"/>
        <end position="4499"/>
    </location>
</feature>
<dbReference type="InterPro" id="IPR000073">
    <property type="entry name" value="AB_hydrolase_1"/>
</dbReference>
<dbReference type="Pfam" id="PF21089">
    <property type="entry name" value="PKS_DH_N"/>
    <property type="match status" value="2"/>
</dbReference>
<dbReference type="CDD" id="cd06558">
    <property type="entry name" value="crotonase-like"/>
    <property type="match status" value="1"/>
</dbReference>
<dbReference type="NCBIfam" id="NF005496">
    <property type="entry name" value="PRK07110.1"/>
    <property type="match status" value="1"/>
</dbReference>
<feature type="domain" description="Carrier" evidence="16">
    <location>
        <begin position="1347"/>
        <end position="1430"/>
    </location>
</feature>
<dbReference type="InterPro" id="IPR015422">
    <property type="entry name" value="PyrdxlP-dep_Trfase_small"/>
</dbReference>
<feature type="domain" description="PKS/mFAS DH" evidence="18">
    <location>
        <begin position="1"/>
        <end position="276"/>
    </location>
</feature>
<dbReference type="SUPFAM" id="SSF47336">
    <property type="entry name" value="ACP-like"/>
    <property type="match status" value="5"/>
</dbReference>
<gene>
    <name evidence="19" type="ORF">JOD64_005408</name>
</gene>
<evidence type="ECO:0000259" key="17">
    <source>
        <dbReference type="PROSITE" id="PS52004"/>
    </source>
</evidence>
<feature type="compositionally biased region" description="Basic and acidic residues" evidence="15">
    <location>
        <begin position="1998"/>
        <end position="2020"/>
    </location>
</feature>
<evidence type="ECO:0000256" key="3">
    <source>
        <dbReference type="ARBA" id="ARBA00004496"/>
    </source>
</evidence>
<evidence type="ECO:0000256" key="2">
    <source>
        <dbReference type="ARBA" id="ARBA00004141"/>
    </source>
</evidence>
<dbReference type="InterPro" id="IPR009081">
    <property type="entry name" value="PP-bd_ACP"/>
</dbReference>
<dbReference type="PROSITE" id="PS52019">
    <property type="entry name" value="PKS_MFAS_DH"/>
    <property type="match status" value="2"/>
</dbReference>
<dbReference type="InterPro" id="IPR020841">
    <property type="entry name" value="PKS_Beta-ketoAc_synthase_dom"/>
</dbReference>
<evidence type="ECO:0000313" key="19">
    <source>
        <dbReference type="EMBL" id="MBM7494186.1"/>
    </source>
</evidence>
<dbReference type="Pfam" id="PF22621">
    <property type="entry name" value="CurL-like_PKS_C"/>
    <property type="match status" value="1"/>
</dbReference>
<dbReference type="InterPro" id="IPR054514">
    <property type="entry name" value="RhiE-like_linker"/>
</dbReference>
<evidence type="ECO:0000256" key="8">
    <source>
        <dbReference type="ARBA" id="ARBA00022679"/>
    </source>
</evidence>
<dbReference type="PANTHER" id="PTHR43775:SF37">
    <property type="entry name" value="SI:DKEY-61P9.11"/>
    <property type="match status" value="1"/>
</dbReference>
<evidence type="ECO:0000259" key="18">
    <source>
        <dbReference type="PROSITE" id="PS52019"/>
    </source>
</evidence>
<keyword evidence="6" id="KW-0963">Cytoplasm</keyword>
<evidence type="ECO:0000256" key="1">
    <source>
        <dbReference type="ARBA" id="ARBA00001933"/>
    </source>
</evidence>
<feature type="region of interest" description="Disordered" evidence="15">
    <location>
        <begin position="2609"/>
        <end position="2629"/>
    </location>
</feature>
<feature type="domain" description="Ketosynthase family 3 (KS3)" evidence="17">
    <location>
        <begin position="4595"/>
        <end position="5008"/>
    </location>
</feature>
<dbReference type="InterPro" id="IPR050091">
    <property type="entry name" value="PKS_NRPS_Biosynth_Enz"/>
</dbReference>
<keyword evidence="11" id="KW-0663">Pyridoxal phosphate</keyword>
<feature type="compositionally biased region" description="Basic and acidic residues" evidence="15">
    <location>
        <begin position="5677"/>
        <end position="5694"/>
    </location>
</feature>
<feature type="region of interest" description="Disordered" evidence="15">
    <location>
        <begin position="3427"/>
        <end position="3452"/>
    </location>
</feature>
<dbReference type="Gene3D" id="3.40.47.10">
    <property type="match status" value="4"/>
</dbReference>
<evidence type="ECO:0000256" key="4">
    <source>
        <dbReference type="ARBA" id="ARBA00004792"/>
    </source>
</evidence>
<dbReference type="Pfam" id="PF22336">
    <property type="entry name" value="RhiE-like_linker"/>
    <property type="match status" value="2"/>
</dbReference>
<dbReference type="Pfam" id="PF00378">
    <property type="entry name" value="ECH_1"/>
    <property type="match status" value="1"/>
</dbReference>
<dbReference type="InterPro" id="IPR049900">
    <property type="entry name" value="PKS_mFAS_DH"/>
</dbReference>
<feature type="domain" description="Ketosynthase family 3 (KS3)" evidence="17">
    <location>
        <begin position="2038"/>
        <end position="2464"/>
    </location>
</feature>
<dbReference type="InterPro" id="IPR013968">
    <property type="entry name" value="PKS_KR"/>
</dbReference>
<dbReference type="SUPFAM" id="SSF51735">
    <property type="entry name" value="NAD(P)-binding Rossmann-fold domains"/>
    <property type="match status" value="5"/>
</dbReference>
<feature type="domain" description="Carrier" evidence="16">
    <location>
        <begin position="1864"/>
        <end position="1941"/>
    </location>
</feature>
<evidence type="ECO:0000256" key="7">
    <source>
        <dbReference type="ARBA" id="ARBA00022553"/>
    </source>
</evidence>
<feature type="region of interest" description="N-terminal hotdog fold" evidence="14">
    <location>
        <begin position="2612"/>
        <end position="2729"/>
    </location>
</feature>
<feature type="region of interest" description="Disordered" evidence="15">
    <location>
        <begin position="5661"/>
        <end position="5702"/>
    </location>
</feature>
<evidence type="ECO:0000256" key="12">
    <source>
        <dbReference type="ARBA" id="ARBA00022989"/>
    </source>
</evidence>
<dbReference type="PROSITE" id="PS00012">
    <property type="entry name" value="PHOSPHOPANTETHEINE"/>
    <property type="match status" value="1"/>
</dbReference>
<dbReference type="EMBL" id="JAFBBP010000001">
    <property type="protein sequence ID" value="MBM7494186.1"/>
    <property type="molecule type" value="Genomic_DNA"/>
</dbReference>
<dbReference type="InterPro" id="IPR014030">
    <property type="entry name" value="Ketoacyl_synth_N"/>
</dbReference>
<dbReference type="RefSeq" id="WP_204944796.1">
    <property type="nucleotide sequence ID" value="NZ_JAFBBP010000001.1"/>
</dbReference>
<dbReference type="Gene3D" id="3.10.129.110">
    <property type="entry name" value="Polyketide synthase dehydratase"/>
    <property type="match status" value="2"/>
</dbReference>
<dbReference type="Gene3D" id="3.40.640.10">
    <property type="entry name" value="Type I PLP-dependent aspartate aminotransferase-like (Major domain)"/>
    <property type="match status" value="1"/>
</dbReference>
<dbReference type="Gene3D" id="3.40.50.720">
    <property type="entry name" value="NAD(P)-binding Rossmann-like Domain"/>
    <property type="match status" value="3"/>
</dbReference>
<dbReference type="InterPro" id="IPR049551">
    <property type="entry name" value="PKS_DH_C"/>
</dbReference>
<evidence type="ECO:0000259" key="16">
    <source>
        <dbReference type="PROSITE" id="PS50075"/>
    </source>
</evidence>
<protein>
    <submittedName>
        <fullName evidence="19">Acyl transferase domain-containing protein/enoyl-CoA hydratase/carnithine racemase/pimeloyl-ACP methyl ester carboxylesterase/tryptophanase/acyl carrier protein</fullName>
    </submittedName>
</protein>
<dbReference type="InterPro" id="IPR032821">
    <property type="entry name" value="PKS_assoc"/>
</dbReference>
<dbReference type="Gene3D" id="3.40.50.1820">
    <property type="entry name" value="alpha/beta hydrolase"/>
    <property type="match status" value="1"/>
</dbReference>
<dbReference type="Pfam" id="PF14765">
    <property type="entry name" value="PS-DH"/>
    <property type="match status" value="2"/>
</dbReference>
<evidence type="ECO:0000256" key="9">
    <source>
        <dbReference type="ARBA" id="ARBA00022692"/>
    </source>
</evidence>
<dbReference type="InterPro" id="IPR014031">
    <property type="entry name" value="Ketoacyl_synth_C"/>
</dbReference>
<feature type="compositionally biased region" description="Low complexity" evidence="15">
    <location>
        <begin position="1965"/>
        <end position="1980"/>
    </location>
</feature>
<dbReference type="Gene3D" id="3.30.70.3290">
    <property type="match status" value="1"/>
</dbReference>
<feature type="domain" description="Ketosynthase family 3 (KS3)" evidence="17">
    <location>
        <begin position="886"/>
        <end position="1304"/>
    </location>
</feature>
<evidence type="ECO:0000256" key="15">
    <source>
        <dbReference type="SAM" id="MobiDB-lite"/>
    </source>
</evidence>
<feature type="region of interest" description="Disordered" evidence="15">
    <location>
        <begin position="850"/>
        <end position="886"/>
    </location>
</feature>
<dbReference type="GO" id="GO:0016740">
    <property type="term" value="F:transferase activity"/>
    <property type="evidence" value="ECO:0007669"/>
    <property type="project" value="UniProtKB-KW"/>
</dbReference>
<dbReference type="Pfam" id="PF00561">
    <property type="entry name" value="Abhydrolase_1"/>
    <property type="match status" value="1"/>
</dbReference>
<feature type="domain" description="Ketosynthase family 3 (KS3)" evidence="17">
    <location>
        <begin position="3458"/>
        <end position="3878"/>
    </location>
</feature>
<dbReference type="InterPro" id="IPR016039">
    <property type="entry name" value="Thiolase-like"/>
</dbReference>
<feature type="region of interest" description="C-terminal hotdog fold" evidence="14">
    <location>
        <begin position="132"/>
        <end position="276"/>
    </location>
</feature>
<dbReference type="SUPFAM" id="SSF55729">
    <property type="entry name" value="Acyl-CoA N-acyltransferases (Nat)"/>
    <property type="match status" value="1"/>
</dbReference>
<feature type="region of interest" description="Disordered" evidence="15">
    <location>
        <begin position="1951"/>
        <end position="2039"/>
    </location>
</feature>
<dbReference type="InterPro" id="IPR029045">
    <property type="entry name" value="ClpP/crotonase-like_dom_sf"/>
</dbReference>
<keyword evidence="9" id="KW-0812">Transmembrane</keyword>
<evidence type="ECO:0000256" key="6">
    <source>
        <dbReference type="ARBA" id="ARBA00022490"/>
    </source>
</evidence>
<feature type="compositionally biased region" description="Polar residues" evidence="15">
    <location>
        <begin position="866"/>
        <end position="880"/>
    </location>
</feature>
<dbReference type="PANTHER" id="PTHR43775">
    <property type="entry name" value="FATTY ACID SYNTHASE"/>
    <property type="match status" value="1"/>
</dbReference>
<feature type="active site" description="Proton acceptor; for dehydratase activity" evidence="14">
    <location>
        <position position="2645"/>
    </location>
</feature>
<keyword evidence="8 19" id="KW-0808">Transferase</keyword>
<dbReference type="CDD" id="cd08953">
    <property type="entry name" value="KR_2_SDR_x"/>
    <property type="match status" value="3"/>
</dbReference>
<keyword evidence="10" id="KW-0677">Repeat</keyword>
<dbReference type="SMART" id="SM00825">
    <property type="entry name" value="PKS_KS"/>
    <property type="match status" value="4"/>
</dbReference>
<dbReference type="InterPro" id="IPR015424">
    <property type="entry name" value="PyrdxlP-dep_Trfase"/>
</dbReference>
<feature type="compositionally biased region" description="Polar residues" evidence="15">
    <location>
        <begin position="3436"/>
        <end position="3445"/>
    </location>
</feature>
<evidence type="ECO:0000256" key="11">
    <source>
        <dbReference type="ARBA" id="ARBA00022898"/>
    </source>
</evidence>